<proteinExistence type="predicted"/>
<dbReference type="Proteomes" id="UP001341840">
    <property type="component" value="Unassembled WGS sequence"/>
</dbReference>
<name>A0ABU6QR04_9FABA</name>
<reference evidence="2 3" key="1">
    <citation type="journal article" date="2023" name="Plants (Basel)">
        <title>Bridging the Gap: Combining Genomics and Transcriptomics Approaches to Understand Stylosanthes scabra, an Orphan Legume from the Brazilian Caatinga.</title>
        <authorList>
            <person name="Ferreira-Neto J.R.C."/>
            <person name="da Silva M.D."/>
            <person name="Binneck E."/>
            <person name="de Melo N.F."/>
            <person name="da Silva R.H."/>
            <person name="de Melo A.L.T.M."/>
            <person name="Pandolfi V."/>
            <person name="Bustamante F.O."/>
            <person name="Brasileiro-Vidal A.C."/>
            <person name="Benko-Iseppon A.M."/>
        </authorList>
    </citation>
    <scope>NUCLEOTIDE SEQUENCE [LARGE SCALE GENOMIC DNA]</scope>
    <source>
        <tissue evidence="2">Leaves</tissue>
    </source>
</reference>
<evidence type="ECO:0000313" key="2">
    <source>
        <dbReference type="EMBL" id="MED6114095.1"/>
    </source>
</evidence>
<protein>
    <submittedName>
        <fullName evidence="2">Uncharacterized protein</fullName>
    </submittedName>
</protein>
<evidence type="ECO:0000313" key="3">
    <source>
        <dbReference type="Proteomes" id="UP001341840"/>
    </source>
</evidence>
<gene>
    <name evidence="2" type="ORF">PIB30_077010</name>
</gene>
<keyword evidence="3" id="KW-1185">Reference proteome</keyword>
<comment type="caution">
    <text evidence="2">The sequence shown here is derived from an EMBL/GenBank/DDBJ whole genome shotgun (WGS) entry which is preliminary data.</text>
</comment>
<feature type="region of interest" description="Disordered" evidence="1">
    <location>
        <begin position="1"/>
        <end position="24"/>
    </location>
</feature>
<evidence type="ECO:0000256" key="1">
    <source>
        <dbReference type="SAM" id="MobiDB-lite"/>
    </source>
</evidence>
<accession>A0ABU6QR04</accession>
<sequence>MKMKGGGRSRGGVNGVASVERRRQRRKMTAMFGGGRATTMRFRRWQRLDGYGGSVFEWGWQIRLLWMTWWLLKLRAAAMRFRRWQRLDGYGGSVFEWVCRGERGWR</sequence>
<dbReference type="EMBL" id="JASCZI010001024">
    <property type="protein sequence ID" value="MED6114095.1"/>
    <property type="molecule type" value="Genomic_DNA"/>
</dbReference>
<organism evidence="2 3">
    <name type="scientific">Stylosanthes scabra</name>
    <dbReference type="NCBI Taxonomy" id="79078"/>
    <lineage>
        <taxon>Eukaryota</taxon>
        <taxon>Viridiplantae</taxon>
        <taxon>Streptophyta</taxon>
        <taxon>Embryophyta</taxon>
        <taxon>Tracheophyta</taxon>
        <taxon>Spermatophyta</taxon>
        <taxon>Magnoliopsida</taxon>
        <taxon>eudicotyledons</taxon>
        <taxon>Gunneridae</taxon>
        <taxon>Pentapetalae</taxon>
        <taxon>rosids</taxon>
        <taxon>fabids</taxon>
        <taxon>Fabales</taxon>
        <taxon>Fabaceae</taxon>
        <taxon>Papilionoideae</taxon>
        <taxon>50 kb inversion clade</taxon>
        <taxon>dalbergioids sensu lato</taxon>
        <taxon>Dalbergieae</taxon>
        <taxon>Pterocarpus clade</taxon>
        <taxon>Stylosanthes</taxon>
    </lineage>
</organism>